<feature type="transmembrane region" description="Helical" evidence="6">
    <location>
        <begin position="357"/>
        <end position="378"/>
    </location>
</feature>
<feature type="transmembrane region" description="Helical" evidence="6">
    <location>
        <begin position="303"/>
        <end position="322"/>
    </location>
</feature>
<keyword evidence="5 6" id="KW-0472">Membrane</keyword>
<feature type="transmembrane region" description="Helical" evidence="6">
    <location>
        <begin position="183"/>
        <end position="206"/>
    </location>
</feature>
<dbReference type="Gene3D" id="1.10.3860.10">
    <property type="entry name" value="Sodium:dicarboxylate symporter"/>
    <property type="match status" value="1"/>
</dbReference>
<evidence type="ECO:0000313" key="7">
    <source>
        <dbReference type="EMBL" id="MPM07310.1"/>
    </source>
</evidence>
<dbReference type="GO" id="GO:0006835">
    <property type="term" value="P:dicarboxylic acid transport"/>
    <property type="evidence" value="ECO:0007669"/>
    <property type="project" value="TreeGrafter"/>
</dbReference>
<feature type="transmembrane region" description="Helical" evidence="6">
    <location>
        <begin position="12"/>
        <end position="31"/>
    </location>
</feature>
<feature type="transmembrane region" description="Helical" evidence="6">
    <location>
        <begin position="43"/>
        <end position="69"/>
    </location>
</feature>
<dbReference type="EMBL" id="VSSQ01001321">
    <property type="protein sequence ID" value="MPM07310.1"/>
    <property type="molecule type" value="Genomic_DNA"/>
</dbReference>
<protein>
    <submittedName>
        <fullName evidence="7">Proton/glutamate-aspartate symporter</fullName>
    </submittedName>
</protein>
<dbReference type="SUPFAM" id="SSF118215">
    <property type="entry name" value="Proton glutamate symport protein"/>
    <property type="match status" value="1"/>
</dbReference>
<reference evidence="7" key="1">
    <citation type="submission" date="2019-08" db="EMBL/GenBank/DDBJ databases">
        <authorList>
            <person name="Kucharzyk K."/>
            <person name="Murdoch R.W."/>
            <person name="Higgins S."/>
            <person name="Loffler F."/>
        </authorList>
    </citation>
    <scope>NUCLEOTIDE SEQUENCE</scope>
</reference>
<dbReference type="InterPro" id="IPR036458">
    <property type="entry name" value="Na:dicarbo_symporter_sf"/>
</dbReference>
<feature type="transmembrane region" description="Helical" evidence="6">
    <location>
        <begin position="81"/>
        <end position="102"/>
    </location>
</feature>
<keyword evidence="4 6" id="KW-1133">Transmembrane helix</keyword>
<feature type="transmembrane region" description="Helical" evidence="6">
    <location>
        <begin position="265"/>
        <end position="283"/>
    </location>
</feature>
<dbReference type="GO" id="GO:0005886">
    <property type="term" value="C:plasma membrane"/>
    <property type="evidence" value="ECO:0007669"/>
    <property type="project" value="TreeGrafter"/>
</dbReference>
<comment type="subcellular location">
    <subcellularLocation>
        <location evidence="1">Membrane</location>
        <topology evidence="1">Multi-pass membrane protein</topology>
    </subcellularLocation>
</comment>
<proteinExistence type="predicted"/>
<evidence type="ECO:0000256" key="1">
    <source>
        <dbReference type="ARBA" id="ARBA00004141"/>
    </source>
</evidence>
<dbReference type="PRINTS" id="PR00173">
    <property type="entry name" value="EDTRNSPORT"/>
</dbReference>
<feature type="transmembrane region" description="Helical" evidence="6">
    <location>
        <begin position="334"/>
        <end position="351"/>
    </location>
</feature>
<evidence type="ECO:0000256" key="3">
    <source>
        <dbReference type="ARBA" id="ARBA00022692"/>
    </source>
</evidence>
<evidence type="ECO:0000256" key="5">
    <source>
        <dbReference type="ARBA" id="ARBA00023136"/>
    </source>
</evidence>
<feature type="transmembrane region" description="Helical" evidence="6">
    <location>
        <begin position="226"/>
        <end position="244"/>
    </location>
</feature>
<evidence type="ECO:0000256" key="4">
    <source>
        <dbReference type="ARBA" id="ARBA00022989"/>
    </source>
</evidence>
<gene>
    <name evidence="7" type="primary">gltP_14</name>
    <name evidence="7" type="ORF">SDC9_53616</name>
</gene>
<dbReference type="AlphaFoldDB" id="A0A644WTV5"/>
<keyword evidence="2" id="KW-0813">Transport</keyword>
<dbReference type="PANTHER" id="PTHR42865:SF2">
    <property type="entry name" value="PROTON:GLUTAMATE SYMPORTER DAACS FAMILY"/>
    <property type="match status" value="1"/>
</dbReference>
<comment type="caution">
    <text evidence="7">The sequence shown here is derived from an EMBL/GenBank/DDBJ whole genome shotgun (WGS) entry which is preliminary data.</text>
</comment>
<accession>A0A644WTV5</accession>
<keyword evidence="3 6" id="KW-0812">Transmembrane</keyword>
<dbReference type="PANTHER" id="PTHR42865">
    <property type="entry name" value="PROTON/GLUTAMATE-ASPARTATE SYMPORTER"/>
    <property type="match status" value="1"/>
</dbReference>
<feature type="transmembrane region" description="Helical" evidence="6">
    <location>
        <begin position="152"/>
        <end position="171"/>
    </location>
</feature>
<dbReference type="InterPro" id="IPR001991">
    <property type="entry name" value="Na-dicarboxylate_symporter"/>
</dbReference>
<name>A0A644WTV5_9ZZZZ</name>
<evidence type="ECO:0000256" key="6">
    <source>
        <dbReference type="SAM" id="Phobius"/>
    </source>
</evidence>
<evidence type="ECO:0000256" key="2">
    <source>
        <dbReference type="ARBA" id="ARBA00022448"/>
    </source>
</evidence>
<dbReference type="GO" id="GO:0015293">
    <property type="term" value="F:symporter activity"/>
    <property type="evidence" value="ECO:0007669"/>
    <property type="project" value="InterPro"/>
</dbReference>
<sequence length="409" mass="43680">MKKSFKKIISDLSVQIIIAMVIGVVVGKLMGESAAMFAPLGNLFIQLIRMLVIPLVFVSIVAGSASLGATRSAGRVGIATLAYIFTTTVLAVVLAIVLGEWFKPGAGLSVDSIKSFLPAEGYNATPQKMKFWPMLLDIIPANPIKSLAEGNILQLIFFGLFFGFGLSALSPQKKQPVLNAFNTFLDALIWCIQKVMLVAPLGVFGLMADATGTFGFDMLLKAGNLFWVNLIAALIILVLFYPLTLKLFSKIKLTHFFKSMIRPQIVAFSTSSSMATLPVTMATCEEKLGVSKETTSFVVPLGATINMTGNAIYYTLVALFFAQLYNIDLTLAQYIAITITASVGAVGQAGVPGPTLLVVAVLVSAGIPIEGLPLLYALDRVFDMLRTVLNITGDAACAVIVDSQTSESK</sequence>
<dbReference type="Pfam" id="PF00375">
    <property type="entry name" value="SDF"/>
    <property type="match status" value="1"/>
</dbReference>
<organism evidence="7">
    <name type="scientific">bioreactor metagenome</name>
    <dbReference type="NCBI Taxonomy" id="1076179"/>
    <lineage>
        <taxon>unclassified sequences</taxon>
        <taxon>metagenomes</taxon>
        <taxon>ecological metagenomes</taxon>
    </lineage>
</organism>